<evidence type="ECO:0000313" key="1">
    <source>
        <dbReference type="Proteomes" id="UP001652660"/>
    </source>
</evidence>
<dbReference type="RefSeq" id="XP_027122091.1">
    <property type="nucleotide sequence ID" value="XM_027266290.1"/>
</dbReference>
<dbReference type="PANTHER" id="PTHR10492:SF94">
    <property type="entry name" value="ATP-DEPENDENT DNA HELICASE"/>
    <property type="match status" value="1"/>
</dbReference>
<dbReference type="Proteomes" id="UP001652660">
    <property type="component" value="Chromosome 4c"/>
</dbReference>
<reference evidence="2" key="2">
    <citation type="submission" date="2025-08" db="UniProtKB">
        <authorList>
            <consortium name="RefSeq"/>
        </authorList>
    </citation>
    <scope>IDENTIFICATION</scope>
    <source>
        <tissue evidence="2">Leaves</tissue>
    </source>
</reference>
<dbReference type="GeneID" id="113739043"/>
<keyword evidence="1" id="KW-1185">Reference proteome</keyword>
<sequence>MLTEFFSMNQTNKDAENLNPLYKEFPQHFVWDEGDRIWYTRKRWQVIGRLITAHPIEGERYYLRILLMHVRAPTSFDDLKIVNGYLASSFKEAAELRGLLHIDNGAEECLSEAILYKMPQCLRQLFAVILVHCSPADPHKLWSKFPQQTHHYQKLKLSQRSLLRLITICK</sequence>
<name>A0A6P6X583_COFAR</name>
<proteinExistence type="predicted"/>
<evidence type="ECO:0000313" key="2">
    <source>
        <dbReference type="RefSeq" id="XP_027122091.1"/>
    </source>
</evidence>
<dbReference type="AlphaFoldDB" id="A0A6P6X583"/>
<accession>A0A6P6X583</accession>
<dbReference type="OrthoDB" id="2439059at2759"/>
<dbReference type="PANTHER" id="PTHR10492">
    <property type="match status" value="1"/>
</dbReference>
<gene>
    <name evidence="2" type="primary">LOC113739043</name>
</gene>
<reference evidence="1" key="1">
    <citation type="journal article" date="2025" name="Foods">
        <title>Unveiling the Microbial Signatures of Arabica Coffee Cherries: Insights into Ripeness Specific Diversity, Functional Traits, and Implications for Quality and Safety.</title>
        <authorList>
            <consortium name="RefSeq"/>
            <person name="Tenea G.N."/>
            <person name="Cifuentes V."/>
            <person name="Reyes P."/>
            <person name="Cevallos-Vallejos M."/>
        </authorList>
    </citation>
    <scope>NUCLEOTIDE SEQUENCE [LARGE SCALE GENOMIC DNA]</scope>
</reference>
<protein>
    <submittedName>
        <fullName evidence="2">Uncharacterized protein</fullName>
    </submittedName>
</protein>
<organism evidence="1 2">
    <name type="scientific">Coffea arabica</name>
    <name type="common">Arabian coffee</name>
    <dbReference type="NCBI Taxonomy" id="13443"/>
    <lineage>
        <taxon>Eukaryota</taxon>
        <taxon>Viridiplantae</taxon>
        <taxon>Streptophyta</taxon>
        <taxon>Embryophyta</taxon>
        <taxon>Tracheophyta</taxon>
        <taxon>Spermatophyta</taxon>
        <taxon>Magnoliopsida</taxon>
        <taxon>eudicotyledons</taxon>
        <taxon>Gunneridae</taxon>
        <taxon>Pentapetalae</taxon>
        <taxon>asterids</taxon>
        <taxon>lamiids</taxon>
        <taxon>Gentianales</taxon>
        <taxon>Rubiaceae</taxon>
        <taxon>Ixoroideae</taxon>
        <taxon>Gardenieae complex</taxon>
        <taxon>Bertiereae - Coffeeae clade</taxon>
        <taxon>Coffeeae</taxon>
        <taxon>Coffea</taxon>
    </lineage>
</organism>